<dbReference type="PROSITE" id="PS00092">
    <property type="entry name" value="N6_MTASE"/>
    <property type="match status" value="1"/>
</dbReference>
<dbReference type="GO" id="GO:0008170">
    <property type="term" value="F:N-methyltransferase activity"/>
    <property type="evidence" value="ECO:0007669"/>
    <property type="project" value="InterPro"/>
</dbReference>
<protein>
    <submittedName>
        <fullName evidence="3">Restriction endonuclease subunit M</fullName>
    </submittedName>
</protein>
<dbReference type="EMBL" id="QQWD01000001">
    <property type="protein sequence ID" value="REJ58372.1"/>
    <property type="molecule type" value="Genomic_DNA"/>
</dbReference>
<dbReference type="CDD" id="cd02440">
    <property type="entry name" value="AdoMet_MTases"/>
    <property type="match status" value="1"/>
</dbReference>
<dbReference type="PANTHER" id="PTHR42998:SF1">
    <property type="entry name" value="TYPE I RESTRICTION ENZYME HINDI METHYLASE SUBUNIT"/>
    <property type="match status" value="1"/>
</dbReference>
<dbReference type="GO" id="GO:0004519">
    <property type="term" value="F:endonuclease activity"/>
    <property type="evidence" value="ECO:0007669"/>
    <property type="project" value="UniProtKB-KW"/>
</dbReference>
<keyword evidence="3" id="KW-0378">Hydrolase</keyword>
<feature type="domain" description="DNA methylase adenine-specific" evidence="2">
    <location>
        <begin position="99"/>
        <end position="350"/>
    </location>
</feature>
<dbReference type="GO" id="GO:0009307">
    <property type="term" value="P:DNA restriction-modification system"/>
    <property type="evidence" value="ECO:0007669"/>
    <property type="project" value="UniProtKB-KW"/>
</dbReference>
<proteinExistence type="predicted"/>
<dbReference type="GO" id="GO:0032259">
    <property type="term" value="P:methylation"/>
    <property type="evidence" value="ECO:0007669"/>
    <property type="project" value="InterPro"/>
</dbReference>
<dbReference type="InterPro" id="IPR002052">
    <property type="entry name" value="DNA_methylase_N6_adenine_CS"/>
</dbReference>
<evidence type="ECO:0000256" key="1">
    <source>
        <dbReference type="ARBA" id="ARBA00022747"/>
    </source>
</evidence>
<dbReference type="Pfam" id="PF02384">
    <property type="entry name" value="N6_Mtase"/>
    <property type="match status" value="1"/>
</dbReference>
<gene>
    <name evidence="3" type="ORF">DWQ51_01610</name>
</gene>
<accession>A0A3E0MG79</accession>
<dbReference type="InterPro" id="IPR052916">
    <property type="entry name" value="Type-I_RE_MTase_Subunit"/>
</dbReference>
<evidence type="ECO:0000313" key="3">
    <source>
        <dbReference type="EMBL" id="REJ58372.1"/>
    </source>
</evidence>
<evidence type="ECO:0000259" key="2">
    <source>
        <dbReference type="Pfam" id="PF02384"/>
    </source>
</evidence>
<keyword evidence="1" id="KW-0680">Restriction system</keyword>
<organism evidence="3 4">
    <name type="scientific">Microcystis wesenbergii TW10</name>
    <dbReference type="NCBI Taxonomy" id="2060474"/>
    <lineage>
        <taxon>Bacteria</taxon>
        <taxon>Bacillati</taxon>
        <taxon>Cyanobacteriota</taxon>
        <taxon>Cyanophyceae</taxon>
        <taxon>Oscillatoriophycideae</taxon>
        <taxon>Chroococcales</taxon>
        <taxon>Microcystaceae</taxon>
        <taxon>Microcystis</taxon>
    </lineage>
</organism>
<dbReference type="SUPFAM" id="SSF53335">
    <property type="entry name" value="S-adenosyl-L-methionine-dependent methyltransferases"/>
    <property type="match status" value="1"/>
</dbReference>
<dbReference type="InterPro" id="IPR029063">
    <property type="entry name" value="SAM-dependent_MTases_sf"/>
</dbReference>
<evidence type="ECO:0000313" key="4">
    <source>
        <dbReference type="Proteomes" id="UP000257002"/>
    </source>
</evidence>
<keyword evidence="3" id="KW-0255">Endonuclease</keyword>
<dbReference type="PANTHER" id="PTHR42998">
    <property type="entry name" value="TYPE I RESTRICTION ENZYME HINDVIIP M PROTEIN-RELATED"/>
    <property type="match status" value="1"/>
</dbReference>
<dbReference type="PRINTS" id="PR00507">
    <property type="entry name" value="N12N6MTFRASE"/>
</dbReference>
<comment type="caution">
    <text evidence="3">The sequence shown here is derived from an EMBL/GenBank/DDBJ whole genome shotgun (WGS) entry which is preliminary data.</text>
</comment>
<dbReference type="GO" id="GO:0003677">
    <property type="term" value="F:DNA binding"/>
    <property type="evidence" value="ECO:0007669"/>
    <property type="project" value="InterPro"/>
</dbReference>
<dbReference type="Proteomes" id="UP000257002">
    <property type="component" value="Unassembled WGS sequence"/>
</dbReference>
<dbReference type="AlphaFoldDB" id="A0A3E0MG79"/>
<dbReference type="InterPro" id="IPR003356">
    <property type="entry name" value="DNA_methylase_A-5"/>
</dbReference>
<dbReference type="Gene3D" id="3.40.50.150">
    <property type="entry name" value="Vaccinia Virus protein VP39"/>
    <property type="match status" value="1"/>
</dbReference>
<keyword evidence="3" id="KW-0540">Nuclease</keyword>
<reference evidence="3 4" key="1">
    <citation type="submission" date="2017-10" db="EMBL/GenBank/DDBJ databases">
        <title>A large-scale comparative metagenomic study reveals the eutrophication-driven functional interactions in six Microcystis-epibionts communities.</title>
        <authorList>
            <person name="Li Q."/>
            <person name="Lin F."/>
        </authorList>
    </citation>
    <scope>NUCLEOTIDE SEQUENCE [LARGE SCALE GENOMIC DNA]</scope>
    <source>
        <strain evidence="3">TW10</strain>
    </source>
</reference>
<sequence>MHNLNLDQKVRGKRMLETKALKDIELAFRQFGYEGEDVFNVIAYSYIDVFAIETTKKLDKIIMKGHCLSEIVFQDKTLQEVIYCQIKKDVNGKNLPIFYQYFLAKRFRDITGKFFTPHAIAEQMVSMLPIKSDALIMDPTCGSGTFLKEAGERWQYTPCHLIANDVDEMLVGLTELVLRINTNQSQNISLFTSNIYRPDQEIQTLFGQVDYIVANPPFSLPIDLLESQSDLFNLGYRNSDALFIDLALELLKPDGRLVCLLPHSIISNKEYEKLRQSVEKSWLLTAVIILPEGVFQSTSNTTTRADIIVLDKKGKNTINKKTIFSNISSIGIPLNNQQKKTESNDLKTLLENKEVAKVLGI</sequence>
<name>A0A3E0MG79_9CHRO</name>